<evidence type="ECO:0000313" key="5">
    <source>
        <dbReference type="Proteomes" id="UP000518752"/>
    </source>
</evidence>
<dbReference type="InterPro" id="IPR004875">
    <property type="entry name" value="DDE_SF_endonuclease_dom"/>
</dbReference>
<feature type="region of interest" description="Disordered" evidence="2">
    <location>
        <begin position="718"/>
        <end position="783"/>
    </location>
</feature>
<feature type="compositionally biased region" description="Basic and acidic residues" evidence="2">
    <location>
        <begin position="718"/>
        <end position="728"/>
    </location>
</feature>
<feature type="domain" description="HTH CENPB-type" evidence="3">
    <location>
        <begin position="135"/>
        <end position="209"/>
    </location>
</feature>
<dbReference type="AlphaFoldDB" id="A0A8H5CK05"/>
<protein>
    <recommendedName>
        <fullName evidence="3">HTH CENPB-type domain-containing protein</fullName>
    </recommendedName>
</protein>
<dbReference type="GO" id="GO:0003677">
    <property type="term" value="F:DNA binding"/>
    <property type="evidence" value="ECO:0007669"/>
    <property type="project" value="UniProtKB-KW"/>
</dbReference>
<proteinExistence type="predicted"/>
<feature type="region of interest" description="Disordered" evidence="2">
    <location>
        <begin position="504"/>
        <end position="524"/>
    </location>
</feature>
<dbReference type="GO" id="GO:0005634">
    <property type="term" value="C:nucleus"/>
    <property type="evidence" value="ECO:0007669"/>
    <property type="project" value="TreeGrafter"/>
</dbReference>
<dbReference type="EMBL" id="JAACJN010000481">
    <property type="protein sequence ID" value="KAF5342888.1"/>
    <property type="molecule type" value="Genomic_DNA"/>
</dbReference>
<dbReference type="InterPro" id="IPR006600">
    <property type="entry name" value="HTH_CenpB_DNA-bd_dom"/>
</dbReference>
<reference evidence="4 5" key="1">
    <citation type="journal article" date="2020" name="ISME J.">
        <title>Uncovering the hidden diversity of litter-decomposition mechanisms in mushroom-forming fungi.</title>
        <authorList>
            <person name="Floudas D."/>
            <person name="Bentzer J."/>
            <person name="Ahren D."/>
            <person name="Johansson T."/>
            <person name="Persson P."/>
            <person name="Tunlid A."/>
        </authorList>
    </citation>
    <scope>NUCLEOTIDE SEQUENCE [LARGE SCALE GENOMIC DNA]</scope>
    <source>
        <strain evidence="4 5">CBS 406.79</strain>
    </source>
</reference>
<organism evidence="4 5">
    <name type="scientific">Collybiopsis confluens</name>
    <dbReference type="NCBI Taxonomy" id="2823264"/>
    <lineage>
        <taxon>Eukaryota</taxon>
        <taxon>Fungi</taxon>
        <taxon>Dikarya</taxon>
        <taxon>Basidiomycota</taxon>
        <taxon>Agaricomycotina</taxon>
        <taxon>Agaricomycetes</taxon>
        <taxon>Agaricomycetidae</taxon>
        <taxon>Agaricales</taxon>
        <taxon>Marasmiineae</taxon>
        <taxon>Omphalotaceae</taxon>
        <taxon>Collybiopsis</taxon>
    </lineage>
</organism>
<keyword evidence="1" id="KW-0238">DNA-binding</keyword>
<name>A0A8H5CK05_9AGAR</name>
<dbReference type="PROSITE" id="PS51253">
    <property type="entry name" value="HTH_CENPB"/>
    <property type="match status" value="1"/>
</dbReference>
<dbReference type="InterPro" id="IPR050863">
    <property type="entry name" value="CenT-Element_Derived"/>
</dbReference>
<sequence length="783" mass="89119">MGLNLPSKSKNGRDMDEFCQIWRKGRSHHVYTTAVALLACRPTFCGGNLAMTNKAKSQAYHRNVAHKTMNELQEEAAQWYKDEQSRQLQNGERRKGLRKICEEVSDMHFALTGEQIKLSHVTLKAYVQGRRTQAEYMESKQWLEPEEEEVVVKYAVEMAERGFPLSPKRIREHALQILQKRLGSLAPENGLNGNWATRFINRHHDRLGRYWSRPLDKSRARAVNPTTKDEFFQLLKQTVDEDNIPSELIYGADETGIQTGIGTREFVIGAKGRGIQHQQRDGNRENITVLPTICADGTSLAPAVIYKGECYQSKWLQNNPLSARLGYQKNGYTDSEIGRAWIEDFDKQTSRKAGARTRLLLVDGHKSHYTLEFLQYARDHNIRVLCYPSHSTHIYQGLDVVRAWSDTRDQYERSGGRITKLTFLSVYAQAHLRAFTPANIKSAFEKTGIVPFNPDVIPEHAMAPSLETSTSTSRLMPLAPASPVKDIVSLIRAYQRKRKAEEIYNIQDDDTTPTPSTTPTRSVPATLSRLSSTSASFLVSNSPIRSASQLPNLETTFISPQKKRRTELLSRRPITKFEVELQAELHHTYVVIDRQKGWLYSLQAQAVLREMYTGRVRGQLEHEEERQAVKKSSSMRLHADGRAKLLTHDEFFTLVQETSRRRTDDAAEVAKRRDAKAAAATELASVLSKWEAENKRFEELNKETMEVWEKSVSDWERKRGSARAERRKTGWNKPVKPTYISGALVRPPPKPKLADFLSLRDELAEGDDSGGESSGDDDNDMFE</sequence>
<dbReference type="Proteomes" id="UP000518752">
    <property type="component" value="Unassembled WGS sequence"/>
</dbReference>
<keyword evidence="5" id="KW-1185">Reference proteome</keyword>
<evidence type="ECO:0000256" key="1">
    <source>
        <dbReference type="ARBA" id="ARBA00023125"/>
    </source>
</evidence>
<dbReference type="Pfam" id="PF03221">
    <property type="entry name" value="HTH_Tnp_Tc5"/>
    <property type="match status" value="1"/>
</dbReference>
<comment type="caution">
    <text evidence="4">The sequence shown here is derived from an EMBL/GenBank/DDBJ whole genome shotgun (WGS) entry which is preliminary data.</text>
</comment>
<evidence type="ECO:0000256" key="2">
    <source>
        <dbReference type="SAM" id="MobiDB-lite"/>
    </source>
</evidence>
<feature type="compositionally biased region" description="Acidic residues" evidence="2">
    <location>
        <begin position="764"/>
        <end position="783"/>
    </location>
</feature>
<evidence type="ECO:0000259" key="3">
    <source>
        <dbReference type="PROSITE" id="PS51253"/>
    </source>
</evidence>
<dbReference type="PANTHER" id="PTHR19303:SF74">
    <property type="entry name" value="POGO TRANSPOSABLE ELEMENT WITH KRAB DOMAIN"/>
    <property type="match status" value="1"/>
</dbReference>
<evidence type="ECO:0000313" key="4">
    <source>
        <dbReference type="EMBL" id="KAF5342888.1"/>
    </source>
</evidence>
<dbReference type="Pfam" id="PF03184">
    <property type="entry name" value="DDE_1"/>
    <property type="match status" value="1"/>
</dbReference>
<accession>A0A8H5CK05</accession>
<dbReference type="OrthoDB" id="3269232at2759"/>
<dbReference type="PANTHER" id="PTHR19303">
    <property type="entry name" value="TRANSPOSON"/>
    <property type="match status" value="1"/>
</dbReference>
<gene>
    <name evidence="4" type="ORF">D9757_015461</name>
</gene>